<name>A0ABP7KWB4_9MICO</name>
<comment type="similarity">
    <text evidence="2">Belongs to the class-I pyridine nucleotide-disulfide oxidoreductase family.</text>
</comment>
<dbReference type="Gene3D" id="3.50.50.60">
    <property type="entry name" value="FAD/NAD(P)-binding domain"/>
    <property type="match status" value="2"/>
</dbReference>
<reference evidence="8" key="1">
    <citation type="journal article" date="2019" name="Int. J. Syst. Evol. Microbiol.">
        <title>The Global Catalogue of Microorganisms (GCM) 10K type strain sequencing project: providing services to taxonomists for standard genome sequencing and annotation.</title>
        <authorList>
            <consortium name="The Broad Institute Genomics Platform"/>
            <consortium name="The Broad Institute Genome Sequencing Center for Infectious Disease"/>
            <person name="Wu L."/>
            <person name="Ma J."/>
        </authorList>
    </citation>
    <scope>NUCLEOTIDE SEQUENCE [LARGE SCALE GENOMIC DNA]</scope>
    <source>
        <strain evidence="8">JCM 17021</strain>
    </source>
</reference>
<evidence type="ECO:0000313" key="8">
    <source>
        <dbReference type="Proteomes" id="UP001501803"/>
    </source>
</evidence>
<evidence type="ECO:0000313" key="7">
    <source>
        <dbReference type="EMBL" id="GAA3888770.1"/>
    </source>
</evidence>
<dbReference type="Gene3D" id="3.30.390.30">
    <property type="match status" value="1"/>
</dbReference>
<dbReference type="PANTHER" id="PTHR43014:SF2">
    <property type="entry name" value="MERCURIC REDUCTASE"/>
    <property type="match status" value="1"/>
</dbReference>
<feature type="domain" description="FAD/NAD(P)-binding" evidence="6">
    <location>
        <begin position="13"/>
        <end position="327"/>
    </location>
</feature>
<keyword evidence="8" id="KW-1185">Reference proteome</keyword>
<dbReference type="InterPro" id="IPR016156">
    <property type="entry name" value="FAD/NAD-linked_Rdtase_dimer_sf"/>
</dbReference>
<protein>
    <submittedName>
        <fullName evidence="7">Mercuric reductase</fullName>
    </submittedName>
</protein>
<evidence type="ECO:0000256" key="1">
    <source>
        <dbReference type="ARBA" id="ARBA00001974"/>
    </source>
</evidence>
<dbReference type="SUPFAM" id="SSF55424">
    <property type="entry name" value="FAD/NAD-linked reductases, dimerisation (C-terminal) domain"/>
    <property type="match status" value="1"/>
</dbReference>
<dbReference type="Proteomes" id="UP001501803">
    <property type="component" value="Unassembled WGS sequence"/>
</dbReference>
<proteinExistence type="inferred from homology"/>
<dbReference type="InterPro" id="IPR004099">
    <property type="entry name" value="Pyr_nucl-diS_OxRdtase_dimer"/>
</dbReference>
<accession>A0ABP7KWB4</accession>
<organism evidence="7 8">
    <name type="scientific">Leifsonia kafniensis</name>
    <dbReference type="NCBI Taxonomy" id="475957"/>
    <lineage>
        <taxon>Bacteria</taxon>
        <taxon>Bacillati</taxon>
        <taxon>Actinomycetota</taxon>
        <taxon>Actinomycetes</taxon>
        <taxon>Micrococcales</taxon>
        <taxon>Microbacteriaceae</taxon>
        <taxon>Leifsonia</taxon>
    </lineage>
</organism>
<evidence type="ECO:0000256" key="3">
    <source>
        <dbReference type="ARBA" id="ARBA00022630"/>
    </source>
</evidence>
<evidence type="ECO:0000259" key="6">
    <source>
        <dbReference type="Pfam" id="PF07992"/>
    </source>
</evidence>
<dbReference type="InterPro" id="IPR036188">
    <property type="entry name" value="FAD/NAD-bd_sf"/>
</dbReference>
<evidence type="ECO:0000256" key="2">
    <source>
        <dbReference type="ARBA" id="ARBA00007532"/>
    </source>
</evidence>
<gene>
    <name evidence="7" type="ORF">GCM10022381_33280</name>
</gene>
<dbReference type="PRINTS" id="PR00411">
    <property type="entry name" value="PNDRDTASEI"/>
</dbReference>
<dbReference type="EMBL" id="BAABCN010000012">
    <property type="protein sequence ID" value="GAA3888770.1"/>
    <property type="molecule type" value="Genomic_DNA"/>
</dbReference>
<dbReference type="PRINTS" id="PR00368">
    <property type="entry name" value="FADPNR"/>
</dbReference>
<feature type="domain" description="Pyridine nucleotide-disulphide oxidoreductase dimerisation" evidence="5">
    <location>
        <begin position="349"/>
        <end position="457"/>
    </location>
</feature>
<comment type="caution">
    <text evidence="7">The sequence shown here is derived from an EMBL/GenBank/DDBJ whole genome shotgun (WGS) entry which is preliminary data.</text>
</comment>
<keyword evidence="4" id="KW-0274">FAD</keyword>
<dbReference type="SUPFAM" id="SSF51905">
    <property type="entry name" value="FAD/NAD(P)-binding domain"/>
    <property type="match status" value="1"/>
</dbReference>
<dbReference type="PIRSF" id="PIRSF000350">
    <property type="entry name" value="Mercury_reductase_MerA"/>
    <property type="match status" value="1"/>
</dbReference>
<keyword evidence="3" id="KW-0285">Flavoprotein</keyword>
<evidence type="ECO:0000259" key="5">
    <source>
        <dbReference type="Pfam" id="PF02852"/>
    </source>
</evidence>
<dbReference type="Pfam" id="PF07992">
    <property type="entry name" value="Pyr_redox_2"/>
    <property type="match status" value="1"/>
</dbReference>
<dbReference type="InterPro" id="IPR023753">
    <property type="entry name" value="FAD/NAD-binding_dom"/>
</dbReference>
<dbReference type="PANTHER" id="PTHR43014">
    <property type="entry name" value="MERCURIC REDUCTASE"/>
    <property type="match status" value="1"/>
</dbReference>
<sequence>MNAAGQPAEEHFELVVVGGGKAGKTLAMDLAKAGRRVAMVEREMIGGGCINVACIPTKSLVSSARLLGVLRRADSLGVHVGDARVDLDLLRAHKEGVVGDMVALHRELFAASGMDFILGQARFVGPRLVEVVTDAGGRRLLRGDQVVINTGTRPKLPDIPGLAGVGPMTSEDVLRLESIPARVAVIGGGYVGSELAQMLQAFGGQVVQLVRGDRLLSSEEPEVSAALLDSFILDGIVVRLGASATSVARTVDGIELALSDGSTLLVDAIVVATGRRPITGALGLDTAGVALDARGFVVVDDTLATTAPNTWAVGDVTGHVEFTHASYDDYRIVKANLAGGSRTTTDRLIPSVVFVEPEIARIGLTESAALAAGHTISVAMQKVIAIPRSRTLRQTEGLWKIIVDRATERILGASLVGVDSGEVIAVIQTAMLADAPYTLLQDAIIAHPTMAEGLTTAFASLTPVS</sequence>
<comment type="cofactor">
    <cofactor evidence="1">
        <name>FAD</name>
        <dbReference type="ChEBI" id="CHEBI:57692"/>
    </cofactor>
</comment>
<evidence type="ECO:0000256" key="4">
    <source>
        <dbReference type="ARBA" id="ARBA00022827"/>
    </source>
</evidence>
<dbReference type="InterPro" id="IPR001100">
    <property type="entry name" value="Pyr_nuc-diS_OxRdtase"/>
</dbReference>
<dbReference type="Pfam" id="PF02852">
    <property type="entry name" value="Pyr_redox_dim"/>
    <property type="match status" value="1"/>
</dbReference>
<dbReference type="RefSeq" id="WP_345068743.1">
    <property type="nucleotide sequence ID" value="NZ_BAABCN010000012.1"/>
</dbReference>